<reference evidence="2 3" key="1">
    <citation type="submission" date="2018-10" db="EMBL/GenBank/DDBJ databases">
        <authorList>
            <person name="Chen X."/>
        </authorList>
    </citation>
    <scope>NUCLEOTIDE SEQUENCE [LARGE SCALE GENOMIC DNA]</scope>
    <source>
        <strain evidence="2 3">YIM 102668</strain>
    </source>
</reference>
<accession>A0A3L9MG14</accession>
<dbReference type="Proteomes" id="UP000275348">
    <property type="component" value="Unassembled WGS sequence"/>
</dbReference>
<dbReference type="RefSeq" id="WP_121933692.1">
    <property type="nucleotide sequence ID" value="NZ_RDOJ01000003.1"/>
</dbReference>
<proteinExistence type="predicted"/>
<evidence type="ECO:0000256" key="1">
    <source>
        <dbReference type="SAM" id="Phobius"/>
    </source>
</evidence>
<evidence type="ECO:0000313" key="3">
    <source>
        <dbReference type="Proteomes" id="UP000275348"/>
    </source>
</evidence>
<sequence>MSYSSIIGILLLIMAYVMFNTTHTVFDLMVKELSFSIGIIGGVGIGLILGGFLGWLFKYRKLKKEDRKVEENKNKI</sequence>
<feature type="transmembrane region" description="Helical" evidence="1">
    <location>
        <begin position="35"/>
        <end position="57"/>
    </location>
</feature>
<dbReference type="EMBL" id="RDOJ01000003">
    <property type="protein sequence ID" value="RLZ11883.1"/>
    <property type="molecule type" value="Genomic_DNA"/>
</dbReference>
<keyword evidence="1" id="KW-0472">Membrane</keyword>
<name>A0A3L9MG14_9FLAO</name>
<comment type="caution">
    <text evidence="2">The sequence shown here is derived from an EMBL/GenBank/DDBJ whole genome shotgun (WGS) entry which is preliminary data.</text>
</comment>
<evidence type="ECO:0000313" key="2">
    <source>
        <dbReference type="EMBL" id="RLZ11883.1"/>
    </source>
</evidence>
<gene>
    <name evidence="2" type="ORF">EAH69_02880</name>
</gene>
<protein>
    <submittedName>
        <fullName evidence="2">DUF1049 domain-containing protein</fullName>
    </submittedName>
</protein>
<keyword evidence="1" id="KW-0812">Transmembrane</keyword>
<dbReference type="AlphaFoldDB" id="A0A3L9MG14"/>
<keyword evidence="1" id="KW-1133">Transmembrane helix</keyword>
<organism evidence="2 3">
    <name type="scientific">Faecalibacter macacae</name>
    <dbReference type="NCBI Taxonomy" id="1859289"/>
    <lineage>
        <taxon>Bacteria</taxon>
        <taxon>Pseudomonadati</taxon>
        <taxon>Bacteroidota</taxon>
        <taxon>Flavobacteriia</taxon>
        <taxon>Flavobacteriales</taxon>
        <taxon>Weeksellaceae</taxon>
        <taxon>Faecalibacter</taxon>
    </lineage>
</organism>
<keyword evidence="3" id="KW-1185">Reference proteome</keyword>